<proteinExistence type="predicted"/>
<dbReference type="Proteomes" id="UP001630127">
    <property type="component" value="Unassembled WGS sequence"/>
</dbReference>
<organism evidence="1 2">
    <name type="scientific">Cinchona calisaya</name>
    <dbReference type="NCBI Taxonomy" id="153742"/>
    <lineage>
        <taxon>Eukaryota</taxon>
        <taxon>Viridiplantae</taxon>
        <taxon>Streptophyta</taxon>
        <taxon>Embryophyta</taxon>
        <taxon>Tracheophyta</taxon>
        <taxon>Spermatophyta</taxon>
        <taxon>Magnoliopsida</taxon>
        <taxon>eudicotyledons</taxon>
        <taxon>Gunneridae</taxon>
        <taxon>Pentapetalae</taxon>
        <taxon>asterids</taxon>
        <taxon>lamiids</taxon>
        <taxon>Gentianales</taxon>
        <taxon>Rubiaceae</taxon>
        <taxon>Cinchonoideae</taxon>
        <taxon>Cinchoneae</taxon>
        <taxon>Cinchona</taxon>
    </lineage>
</organism>
<dbReference type="EMBL" id="JBJUIK010000006">
    <property type="protein sequence ID" value="KAL3525113.1"/>
    <property type="molecule type" value="Genomic_DNA"/>
</dbReference>
<protein>
    <submittedName>
        <fullName evidence="1">Uncharacterized protein</fullName>
    </submittedName>
</protein>
<evidence type="ECO:0000313" key="1">
    <source>
        <dbReference type="EMBL" id="KAL3525113.1"/>
    </source>
</evidence>
<comment type="caution">
    <text evidence="1">The sequence shown here is derived from an EMBL/GenBank/DDBJ whole genome shotgun (WGS) entry which is preliminary data.</text>
</comment>
<sequence>MRRGNGVGEGPRRERMRMWGIWLEGVGRGRETWIRWRGWGEQYEGKRSRVGRDGGEKGVARLGDREDMKDMVVKIGGDWEGIERYGKRVEGYGATEDGSGD</sequence>
<keyword evidence="2" id="KW-1185">Reference proteome</keyword>
<gene>
    <name evidence="1" type="ORF">ACH5RR_013485</name>
</gene>
<accession>A0ABD3A1K5</accession>
<evidence type="ECO:0000313" key="2">
    <source>
        <dbReference type="Proteomes" id="UP001630127"/>
    </source>
</evidence>
<name>A0ABD3A1K5_9GENT</name>
<reference evidence="1 2" key="1">
    <citation type="submission" date="2024-11" db="EMBL/GenBank/DDBJ databases">
        <title>A near-complete genome assembly of Cinchona calisaya.</title>
        <authorList>
            <person name="Lian D.C."/>
            <person name="Zhao X.W."/>
            <person name="Wei L."/>
        </authorList>
    </citation>
    <scope>NUCLEOTIDE SEQUENCE [LARGE SCALE GENOMIC DNA]</scope>
    <source>
        <tissue evidence="1">Nenye</tissue>
    </source>
</reference>
<dbReference type="AlphaFoldDB" id="A0ABD3A1K5"/>